<organism evidence="1 2">
    <name type="scientific">Chryseobacterium bernardetii</name>
    <dbReference type="NCBI Taxonomy" id="1241978"/>
    <lineage>
        <taxon>Bacteria</taxon>
        <taxon>Pseudomonadati</taxon>
        <taxon>Bacteroidota</taxon>
        <taxon>Flavobacteriia</taxon>
        <taxon>Flavobacteriales</taxon>
        <taxon>Weeksellaceae</taxon>
        <taxon>Chryseobacterium group</taxon>
        <taxon>Chryseobacterium</taxon>
    </lineage>
</organism>
<evidence type="ECO:0000313" key="2">
    <source>
        <dbReference type="Proteomes" id="UP000271193"/>
    </source>
</evidence>
<proteinExistence type="predicted"/>
<dbReference type="Proteomes" id="UP000271193">
    <property type="component" value="Chromosome"/>
</dbReference>
<sequence length="110" mass="12982">MQVTMKLNEIIKAIRRNTINDLLGEKFNDIDYEKIILYAEFTVGVDTIYRFFKSKKGLGKIVKDGEMTYERLCSLKELSFLINYYLSQYDRKTDDILAIDIIDHLDNPNF</sequence>
<dbReference type="KEGG" id="cben:EG339_11455"/>
<protein>
    <submittedName>
        <fullName evidence="1">Uncharacterized protein</fullName>
    </submittedName>
</protein>
<accession>A0A3G6TGG8</accession>
<keyword evidence="2" id="KW-1185">Reference proteome</keyword>
<dbReference type="AlphaFoldDB" id="A0A3G6TGG8"/>
<gene>
    <name evidence="1" type="ORF">EG339_11455</name>
</gene>
<reference evidence="2" key="1">
    <citation type="submission" date="2018-11" db="EMBL/GenBank/DDBJ databases">
        <title>Proposal to divide the Flavobacteriaceae and reorganize its genera based on Amino Acid Identity values calculated from whole genome sequences.</title>
        <authorList>
            <person name="Nicholson A.C."/>
            <person name="Gulvik C.A."/>
            <person name="Whitney A.M."/>
            <person name="Humrighouse B.W."/>
            <person name="Bell M."/>
            <person name="Holmes B."/>
            <person name="Steigerwalt A.G."/>
            <person name="Villarma A."/>
            <person name="Sheth M."/>
            <person name="Batra D."/>
            <person name="Pryor J."/>
            <person name="Bernardet J.-F."/>
            <person name="Hugo C."/>
            <person name="Kampfer P."/>
            <person name="Newman J."/>
            <person name="McQuiston J.R."/>
        </authorList>
    </citation>
    <scope>NUCLEOTIDE SEQUENCE [LARGE SCALE GENOMIC DNA]</scope>
    <source>
        <strain evidence="2">G0229</strain>
    </source>
</reference>
<name>A0A3G6TGG8_9FLAO</name>
<dbReference type="EMBL" id="CP033932">
    <property type="protein sequence ID" value="AZB25150.1"/>
    <property type="molecule type" value="Genomic_DNA"/>
</dbReference>
<evidence type="ECO:0000313" key="1">
    <source>
        <dbReference type="EMBL" id="AZB25150.1"/>
    </source>
</evidence>